<dbReference type="Gene3D" id="1.50.10.10">
    <property type="match status" value="1"/>
</dbReference>
<dbReference type="InterPro" id="IPR008928">
    <property type="entry name" value="6-hairpin_glycosidase_sf"/>
</dbReference>
<dbReference type="EMBL" id="BARS01045919">
    <property type="protein sequence ID" value="GAG38004.1"/>
    <property type="molecule type" value="Genomic_DNA"/>
</dbReference>
<gene>
    <name evidence="4" type="ORF">S01H1_69190</name>
</gene>
<proteinExistence type="predicted"/>
<dbReference type="InterPro" id="IPR001701">
    <property type="entry name" value="Glyco_hydro_9"/>
</dbReference>
<feature type="domain" description="Glycoside hydrolase family 9" evidence="3">
    <location>
        <begin position="83"/>
        <end position="162"/>
    </location>
</feature>
<accession>X0X483</accession>
<evidence type="ECO:0000259" key="3">
    <source>
        <dbReference type="Pfam" id="PF00759"/>
    </source>
</evidence>
<dbReference type="GO" id="GO:0004553">
    <property type="term" value="F:hydrolase activity, hydrolyzing O-glycosyl compounds"/>
    <property type="evidence" value="ECO:0007669"/>
    <property type="project" value="InterPro"/>
</dbReference>
<dbReference type="InterPro" id="IPR012341">
    <property type="entry name" value="6hp_glycosidase-like_sf"/>
</dbReference>
<reference evidence="4" key="1">
    <citation type="journal article" date="2014" name="Front. Microbiol.">
        <title>High frequency of phylogenetically diverse reductive dehalogenase-homologous genes in deep subseafloor sedimentary metagenomes.</title>
        <authorList>
            <person name="Kawai M."/>
            <person name="Futagami T."/>
            <person name="Toyoda A."/>
            <person name="Takaki Y."/>
            <person name="Nishi S."/>
            <person name="Hori S."/>
            <person name="Arai W."/>
            <person name="Tsubouchi T."/>
            <person name="Morono Y."/>
            <person name="Uchiyama I."/>
            <person name="Ito T."/>
            <person name="Fujiyama A."/>
            <person name="Inagaki F."/>
            <person name="Takami H."/>
        </authorList>
    </citation>
    <scope>NUCLEOTIDE SEQUENCE</scope>
    <source>
        <strain evidence="4">Expedition CK06-06</strain>
    </source>
</reference>
<protein>
    <recommendedName>
        <fullName evidence="3">Glycoside hydrolase family 9 domain-containing protein</fullName>
    </recommendedName>
</protein>
<dbReference type="AlphaFoldDB" id="X0X483"/>
<keyword evidence="2" id="KW-0624">Polysaccharide degradation</keyword>
<organism evidence="4">
    <name type="scientific">marine sediment metagenome</name>
    <dbReference type="NCBI Taxonomy" id="412755"/>
    <lineage>
        <taxon>unclassified sequences</taxon>
        <taxon>metagenomes</taxon>
        <taxon>ecological metagenomes</taxon>
    </lineage>
</organism>
<dbReference type="Pfam" id="PF00759">
    <property type="entry name" value="Glyco_hydro_9"/>
    <property type="match status" value="1"/>
</dbReference>
<sequence>HWNIVALCELLEYFPNHPEASRWRNSIGLYCRGYLAAMCARNPFGIVPYGFYAGEDPGGNRKIGKYWYRWFMESDRGWWVGINCNLSSSGIILLKASRLLKDKRFAILAQRQLDWILGVNHFNTCTVNGVGHNHPKHYYPSNWNRNANYPGTPVIPGAVMNGLGGTVEDHPYLMDGRWQTCEYFTPMLCHTMWLLAEFQSQAESADRP</sequence>
<comment type="caution">
    <text evidence="4">The sequence shown here is derived from an EMBL/GenBank/DDBJ whole genome shotgun (WGS) entry which is preliminary data.</text>
</comment>
<evidence type="ECO:0000256" key="2">
    <source>
        <dbReference type="ARBA" id="ARBA00023326"/>
    </source>
</evidence>
<name>X0X483_9ZZZZ</name>
<evidence type="ECO:0000313" key="4">
    <source>
        <dbReference type="EMBL" id="GAG38004.1"/>
    </source>
</evidence>
<dbReference type="GO" id="GO:0000272">
    <property type="term" value="P:polysaccharide catabolic process"/>
    <property type="evidence" value="ECO:0007669"/>
    <property type="project" value="UniProtKB-KW"/>
</dbReference>
<feature type="non-terminal residue" evidence="4">
    <location>
        <position position="1"/>
    </location>
</feature>
<keyword evidence="1" id="KW-0119">Carbohydrate metabolism</keyword>
<dbReference type="SUPFAM" id="SSF48208">
    <property type="entry name" value="Six-hairpin glycosidases"/>
    <property type="match status" value="1"/>
</dbReference>
<evidence type="ECO:0000256" key="1">
    <source>
        <dbReference type="ARBA" id="ARBA00023277"/>
    </source>
</evidence>